<name>A0A0C3E9D3_9AGAM</name>
<dbReference type="OrthoDB" id="10027013at2759"/>
<dbReference type="Pfam" id="PF08241">
    <property type="entry name" value="Methyltransf_11"/>
    <property type="match status" value="1"/>
</dbReference>
<gene>
    <name evidence="6" type="ORF">SCLCIDRAFT_1213074</name>
</gene>
<dbReference type="EMBL" id="KN822027">
    <property type="protein sequence ID" value="KIM64561.1"/>
    <property type="molecule type" value="Genomic_DNA"/>
</dbReference>
<reference evidence="7" key="2">
    <citation type="submission" date="2015-01" db="EMBL/GenBank/DDBJ databases">
        <title>Evolutionary Origins and Diversification of the Mycorrhizal Mutualists.</title>
        <authorList>
            <consortium name="DOE Joint Genome Institute"/>
            <consortium name="Mycorrhizal Genomics Consortium"/>
            <person name="Kohler A."/>
            <person name="Kuo A."/>
            <person name="Nagy L.G."/>
            <person name="Floudas D."/>
            <person name="Copeland A."/>
            <person name="Barry K.W."/>
            <person name="Cichocki N."/>
            <person name="Veneault-Fourrey C."/>
            <person name="LaButti K."/>
            <person name="Lindquist E.A."/>
            <person name="Lipzen A."/>
            <person name="Lundell T."/>
            <person name="Morin E."/>
            <person name="Murat C."/>
            <person name="Riley R."/>
            <person name="Ohm R."/>
            <person name="Sun H."/>
            <person name="Tunlid A."/>
            <person name="Henrissat B."/>
            <person name="Grigoriev I.V."/>
            <person name="Hibbett D.S."/>
            <person name="Martin F."/>
        </authorList>
    </citation>
    <scope>NUCLEOTIDE SEQUENCE [LARGE SCALE GENOMIC DNA]</scope>
    <source>
        <strain evidence="7">Foug A</strain>
    </source>
</reference>
<dbReference type="SUPFAM" id="SSF53335">
    <property type="entry name" value="S-adenosyl-L-methionine-dependent methyltransferases"/>
    <property type="match status" value="1"/>
</dbReference>
<dbReference type="Gene3D" id="3.40.50.150">
    <property type="entry name" value="Vaccinia Virus protein VP39"/>
    <property type="match status" value="1"/>
</dbReference>
<evidence type="ECO:0000259" key="5">
    <source>
        <dbReference type="Pfam" id="PF08241"/>
    </source>
</evidence>
<evidence type="ECO:0000256" key="4">
    <source>
        <dbReference type="SAM" id="MobiDB-lite"/>
    </source>
</evidence>
<sequence>MATFRKASFNVASYASSRPTYPHSLFKFIFDFRRRSSPDGSGNGAETSAQWERAVDLGCGTGQATLELTPFKHVIGADPSESMVISAREALEERRALSSSPDDDKTRAITSGATSEKTTTFVRSSAENLRFLENGSVDLVIAAQACHWFDWSKVWPELGRVLRKGGSVAFWTYSEFRLPAYPHLTPLIEHYAQYTQDPSTSVGGYWQQPGRNILVNHLVEVPEPNKEIFEPLERVYFTGPYFPSLPAAHTRPIIMRKKMTWIDLLEYLRTWSALHTLKEHHPEDSLHPEGPLEVRFWNSLRRGAVQGSIGSRAEVGGANGGEVGDRGAQFVHQHDAIDKTVADPESEVDLEWGVTLILTRKVSGG</sequence>
<proteinExistence type="inferred from homology"/>
<keyword evidence="3" id="KW-0808">Transferase</keyword>
<dbReference type="HOGENOM" id="CLU_049344_1_1_1"/>
<dbReference type="InParanoid" id="A0A0C3E9D3"/>
<feature type="region of interest" description="Disordered" evidence="4">
    <location>
        <begin position="94"/>
        <end position="114"/>
    </location>
</feature>
<dbReference type="PANTHER" id="PTHR44942:SF4">
    <property type="entry name" value="METHYLTRANSFERASE TYPE 11 DOMAIN-CONTAINING PROTEIN"/>
    <property type="match status" value="1"/>
</dbReference>
<evidence type="ECO:0000256" key="1">
    <source>
        <dbReference type="ARBA" id="ARBA00008361"/>
    </source>
</evidence>
<comment type="similarity">
    <text evidence="1">Belongs to the methyltransferase superfamily.</text>
</comment>
<dbReference type="InterPro" id="IPR029063">
    <property type="entry name" value="SAM-dependent_MTases_sf"/>
</dbReference>
<reference evidence="6 7" key="1">
    <citation type="submission" date="2014-04" db="EMBL/GenBank/DDBJ databases">
        <authorList>
            <consortium name="DOE Joint Genome Institute"/>
            <person name="Kuo A."/>
            <person name="Kohler A."/>
            <person name="Nagy L.G."/>
            <person name="Floudas D."/>
            <person name="Copeland A."/>
            <person name="Barry K.W."/>
            <person name="Cichocki N."/>
            <person name="Veneault-Fourrey C."/>
            <person name="LaButti K."/>
            <person name="Lindquist E.A."/>
            <person name="Lipzen A."/>
            <person name="Lundell T."/>
            <person name="Morin E."/>
            <person name="Murat C."/>
            <person name="Sun H."/>
            <person name="Tunlid A."/>
            <person name="Henrissat B."/>
            <person name="Grigoriev I.V."/>
            <person name="Hibbett D.S."/>
            <person name="Martin F."/>
            <person name="Nordberg H.P."/>
            <person name="Cantor M.N."/>
            <person name="Hua S.X."/>
        </authorList>
    </citation>
    <scope>NUCLEOTIDE SEQUENCE [LARGE SCALE GENOMIC DNA]</scope>
    <source>
        <strain evidence="6 7">Foug A</strain>
    </source>
</reference>
<dbReference type="PANTHER" id="PTHR44942">
    <property type="entry name" value="METHYLTRANSF_11 DOMAIN-CONTAINING PROTEIN"/>
    <property type="match status" value="1"/>
</dbReference>
<feature type="compositionally biased region" description="Basic and acidic residues" evidence="4">
    <location>
        <begin position="94"/>
        <end position="107"/>
    </location>
</feature>
<evidence type="ECO:0000256" key="3">
    <source>
        <dbReference type="ARBA" id="ARBA00022679"/>
    </source>
</evidence>
<protein>
    <recommendedName>
        <fullName evidence="5">Methyltransferase type 11 domain-containing protein</fullName>
    </recommendedName>
</protein>
<dbReference type="InterPro" id="IPR013216">
    <property type="entry name" value="Methyltransf_11"/>
</dbReference>
<dbReference type="Proteomes" id="UP000053989">
    <property type="component" value="Unassembled WGS sequence"/>
</dbReference>
<organism evidence="6 7">
    <name type="scientific">Scleroderma citrinum Foug A</name>
    <dbReference type="NCBI Taxonomy" id="1036808"/>
    <lineage>
        <taxon>Eukaryota</taxon>
        <taxon>Fungi</taxon>
        <taxon>Dikarya</taxon>
        <taxon>Basidiomycota</taxon>
        <taxon>Agaricomycotina</taxon>
        <taxon>Agaricomycetes</taxon>
        <taxon>Agaricomycetidae</taxon>
        <taxon>Boletales</taxon>
        <taxon>Sclerodermatineae</taxon>
        <taxon>Sclerodermataceae</taxon>
        <taxon>Scleroderma</taxon>
    </lineage>
</organism>
<dbReference type="GO" id="GO:0008757">
    <property type="term" value="F:S-adenosylmethionine-dependent methyltransferase activity"/>
    <property type="evidence" value="ECO:0007669"/>
    <property type="project" value="InterPro"/>
</dbReference>
<accession>A0A0C3E9D3</accession>
<evidence type="ECO:0000313" key="6">
    <source>
        <dbReference type="EMBL" id="KIM64561.1"/>
    </source>
</evidence>
<dbReference type="InterPro" id="IPR051052">
    <property type="entry name" value="Diverse_substrate_MTase"/>
</dbReference>
<dbReference type="AlphaFoldDB" id="A0A0C3E9D3"/>
<feature type="domain" description="Methyltransferase type 11" evidence="5">
    <location>
        <begin position="55"/>
        <end position="170"/>
    </location>
</feature>
<dbReference type="CDD" id="cd02440">
    <property type="entry name" value="AdoMet_MTases"/>
    <property type="match status" value="1"/>
</dbReference>
<dbReference type="GO" id="GO:0032259">
    <property type="term" value="P:methylation"/>
    <property type="evidence" value="ECO:0007669"/>
    <property type="project" value="UniProtKB-KW"/>
</dbReference>
<keyword evidence="7" id="KW-1185">Reference proteome</keyword>
<evidence type="ECO:0000256" key="2">
    <source>
        <dbReference type="ARBA" id="ARBA00022603"/>
    </source>
</evidence>
<dbReference type="STRING" id="1036808.A0A0C3E9D3"/>
<keyword evidence="2" id="KW-0489">Methyltransferase</keyword>
<evidence type="ECO:0000313" key="7">
    <source>
        <dbReference type="Proteomes" id="UP000053989"/>
    </source>
</evidence>